<dbReference type="PANTHER" id="PTHR45632:SF12">
    <property type="entry name" value="KELCH-LIKE PROTEIN 15"/>
    <property type="match status" value="1"/>
</dbReference>
<evidence type="ECO:0000313" key="1">
    <source>
        <dbReference type="EMBL" id="MBC8601686.1"/>
    </source>
</evidence>
<dbReference type="Proteomes" id="UP000256321">
    <property type="component" value="Unassembled WGS sequence"/>
</dbReference>
<evidence type="ECO:0000313" key="2">
    <source>
        <dbReference type="EMBL" id="RDU49671.1"/>
    </source>
</evidence>
<dbReference type="PANTHER" id="PTHR45632">
    <property type="entry name" value="LD33804P"/>
    <property type="match status" value="1"/>
</dbReference>
<dbReference type="SUPFAM" id="SSF50965">
    <property type="entry name" value="Galactose oxidase, central domain"/>
    <property type="match status" value="1"/>
</dbReference>
<keyword evidence="4" id="KW-1185">Reference proteome</keyword>
<dbReference type="InterPro" id="IPR015915">
    <property type="entry name" value="Kelch-typ_b-propeller"/>
</dbReference>
<organism evidence="2 3">
    <name type="scientific">Parabacteroides acidifaciens</name>
    <dbReference type="NCBI Taxonomy" id="2290935"/>
    <lineage>
        <taxon>Bacteria</taxon>
        <taxon>Pseudomonadati</taxon>
        <taxon>Bacteroidota</taxon>
        <taxon>Bacteroidia</taxon>
        <taxon>Bacteroidales</taxon>
        <taxon>Tannerellaceae</taxon>
        <taxon>Parabacteroides</taxon>
    </lineage>
</organism>
<accession>A0A3D8HFJ3</accession>
<protein>
    <recommendedName>
        <fullName evidence="5">Galactose oxidase</fullName>
    </recommendedName>
</protein>
<gene>
    <name evidence="2" type="ORF">DWU89_08300</name>
    <name evidence="1" type="ORF">H8784_08115</name>
</gene>
<proteinExistence type="predicted"/>
<dbReference type="RefSeq" id="WP_115499174.1">
    <property type="nucleotide sequence ID" value="NZ_JACRTI010000014.1"/>
</dbReference>
<reference evidence="1 4" key="2">
    <citation type="submission" date="2020-08" db="EMBL/GenBank/DDBJ databases">
        <title>Genome public.</title>
        <authorList>
            <person name="Liu C."/>
            <person name="Sun Q."/>
        </authorList>
    </citation>
    <scope>NUCLEOTIDE SEQUENCE [LARGE SCALE GENOMIC DNA]</scope>
    <source>
        <strain evidence="1 4">426_9</strain>
    </source>
</reference>
<dbReference type="EMBL" id="QREV01000014">
    <property type="protein sequence ID" value="RDU49671.1"/>
    <property type="molecule type" value="Genomic_DNA"/>
</dbReference>
<evidence type="ECO:0000313" key="3">
    <source>
        <dbReference type="Proteomes" id="UP000256321"/>
    </source>
</evidence>
<dbReference type="Pfam" id="PF07646">
    <property type="entry name" value="Kelch_2"/>
    <property type="match status" value="1"/>
</dbReference>
<dbReference type="PROSITE" id="PS51257">
    <property type="entry name" value="PROKAR_LIPOPROTEIN"/>
    <property type="match status" value="1"/>
</dbReference>
<dbReference type="InterPro" id="IPR011498">
    <property type="entry name" value="Kelch_2"/>
</dbReference>
<comment type="caution">
    <text evidence="2">The sequence shown here is derived from an EMBL/GenBank/DDBJ whole genome shotgun (WGS) entry which is preliminary data.</text>
</comment>
<dbReference type="Gene3D" id="2.120.10.80">
    <property type="entry name" value="Kelch-type beta propeller"/>
    <property type="match status" value="2"/>
</dbReference>
<dbReference type="SUPFAM" id="SSF117281">
    <property type="entry name" value="Kelch motif"/>
    <property type="match status" value="1"/>
</dbReference>
<dbReference type="InterPro" id="IPR011043">
    <property type="entry name" value="Gal_Oxase/kelch_b-propeller"/>
</dbReference>
<dbReference type="EMBL" id="JACRTI010000014">
    <property type="protein sequence ID" value="MBC8601686.1"/>
    <property type="molecule type" value="Genomic_DNA"/>
</dbReference>
<evidence type="ECO:0000313" key="4">
    <source>
        <dbReference type="Proteomes" id="UP000629596"/>
    </source>
</evidence>
<dbReference type="Proteomes" id="UP000629596">
    <property type="component" value="Unassembled WGS sequence"/>
</dbReference>
<evidence type="ECO:0008006" key="5">
    <source>
        <dbReference type="Google" id="ProtNLM"/>
    </source>
</evidence>
<name>A0A3D8HFJ3_9BACT</name>
<dbReference type="AlphaFoldDB" id="A0A3D8HFJ3"/>
<reference evidence="2 3" key="1">
    <citation type="submission" date="2018-07" db="EMBL/GenBank/DDBJ databases">
        <title>Parabacteroides acidifaciens nov. sp., isolated from human feces.</title>
        <authorList>
            <person name="Wang Y.J."/>
        </authorList>
    </citation>
    <scope>NUCLEOTIDE SEQUENCE [LARGE SCALE GENOMIC DNA]</scope>
    <source>
        <strain evidence="2 3">426-9</strain>
    </source>
</reference>
<sequence length="440" mass="49777">MDIKNQSIYACIILLFMAVSCHELDPEPDAPPSYENDTLPTIEIDSIVPLSGQTATLFFSVTADKPAAITHLYACMSQNDLKPDTTMGRTMDLLPLLREGKQSIVIDKLYFGTTYYFRLYVATRTASAYSETFTFRMSPQTNDAMWTQVAETPLTSYYTFRSRFVLNDKVYLLSDYDEILDAGGRALWEFNPATYAWNRKADFPGTLRSGGVAFSLGKNGYFGGGYEYDEDVDGLAHQLYDWWMYDPVQDVWSKKKDIPGSITNRFFAFNSDTYGYIPETSSHKEILRYDPNIDTWERLKGYPGDKILHNSCTILYDNDAYAFGGVYIGESTTVLANCWKYSIKENQWSAIAGFPGGPRYYMVAIVLGKKIYVGGGLSPITGGNGKSEEVCDWWSYDPEKNEWTEILGYPYYQAPRLGFTINGKGYLLAGQNIYCFSPDN</sequence>